<proteinExistence type="predicted"/>
<gene>
    <name evidence="1" type="ORF">J2X78_004321</name>
</gene>
<dbReference type="Proteomes" id="UP001246858">
    <property type="component" value="Unassembled WGS sequence"/>
</dbReference>
<name>A0ACC6L302_9SPHI</name>
<dbReference type="EMBL" id="JAVDTF010000005">
    <property type="protein sequence ID" value="MDR6785729.1"/>
    <property type="molecule type" value="Genomic_DNA"/>
</dbReference>
<comment type="caution">
    <text evidence="1">The sequence shown here is derived from an EMBL/GenBank/DDBJ whole genome shotgun (WGS) entry which is preliminary data.</text>
</comment>
<evidence type="ECO:0000313" key="2">
    <source>
        <dbReference type="Proteomes" id="UP001246858"/>
    </source>
</evidence>
<sequence>MSDRTFTIESLLTDETFINYCFKSNPEDVNYWQKRIDADAQLAALKQQALKLLELMANADIAESEINEGLSAFSAYMASTEKPRNSKLWFSIMGYAAALMLVLGIGWHLGSRNAAPPLLVKNRPQPVEIFNKAGQRMVVKLPDSSVVTLNGGSKISYDATAFLGKTRDLELQGEAFFEVTKKPDRPFTVKSGKLKVRVLGTKFNVNAYPDSKQLCVALVSGSVEVRNLDNRKIKQLKPMEMLAYDTKNNSIRTAAFDAGELTGWKDGNLVFKSANFNEIRHKLAIMYNVNLVNKSSSKNWSFNAEFKNENVQNIVKVLTRSKNLNYEVKNTSIIIRDK</sequence>
<protein>
    <submittedName>
        <fullName evidence="1">Ferric-dicitrate binding protein FerR (Iron transport regulator)</fullName>
    </submittedName>
</protein>
<evidence type="ECO:0000313" key="1">
    <source>
        <dbReference type="EMBL" id="MDR6785729.1"/>
    </source>
</evidence>
<reference evidence="1" key="1">
    <citation type="submission" date="2023-07" db="EMBL/GenBank/DDBJ databases">
        <title>Sorghum-associated microbial communities from plants grown in Nebraska, USA.</title>
        <authorList>
            <person name="Schachtman D."/>
        </authorList>
    </citation>
    <scope>NUCLEOTIDE SEQUENCE</scope>
    <source>
        <strain evidence="1">2697</strain>
    </source>
</reference>
<keyword evidence="2" id="KW-1185">Reference proteome</keyword>
<accession>A0ACC6L302</accession>
<organism evidence="1 2">
    <name type="scientific">Pedobacter africanus</name>
    <dbReference type="NCBI Taxonomy" id="151894"/>
    <lineage>
        <taxon>Bacteria</taxon>
        <taxon>Pseudomonadati</taxon>
        <taxon>Bacteroidota</taxon>
        <taxon>Sphingobacteriia</taxon>
        <taxon>Sphingobacteriales</taxon>
        <taxon>Sphingobacteriaceae</taxon>
        <taxon>Pedobacter</taxon>
    </lineage>
</organism>